<keyword evidence="1" id="KW-1133">Transmembrane helix</keyword>
<reference evidence="4" key="1">
    <citation type="submission" date="2008-08" db="EMBL/GenBank/DDBJ databases">
        <title>The complete genome sequence of Coprothermobacter proteolyticus strain ATCC 5245 / DSM 5265 / BT.</title>
        <authorList>
            <person name="Dodson R.J."/>
            <person name="Durkin A.S."/>
            <person name="Wu M."/>
            <person name="Eisen J."/>
            <person name="Sutton G."/>
        </authorList>
    </citation>
    <scope>NUCLEOTIDE SEQUENCE [LARGE SCALE GENOMIC DNA]</scope>
    <source>
        <strain evidence="4">ATCC 35245 / DSM 5265 / OCM 4 / BT</strain>
    </source>
</reference>
<keyword evidence="4" id="KW-1185">Reference proteome</keyword>
<feature type="domain" description="DUF5671" evidence="2">
    <location>
        <begin position="9"/>
        <end position="81"/>
    </location>
</feature>
<feature type="transmembrane region" description="Helical" evidence="1">
    <location>
        <begin position="63"/>
        <end position="80"/>
    </location>
</feature>
<dbReference type="EMBL" id="CP001145">
    <property type="protein sequence ID" value="ACI17135.1"/>
    <property type="molecule type" value="Genomic_DNA"/>
</dbReference>
<organism evidence="3 4">
    <name type="scientific">Coprothermobacter proteolyticus (strain ATCC 35245 / DSM 5265 / OCM 4 / BT)</name>
    <dbReference type="NCBI Taxonomy" id="309798"/>
    <lineage>
        <taxon>Bacteria</taxon>
        <taxon>Pseudomonadati</taxon>
        <taxon>Coprothermobacterota</taxon>
        <taxon>Coprothermobacteria</taxon>
        <taxon>Coprothermobacterales</taxon>
        <taxon>Coprothermobacteraceae</taxon>
        <taxon>Coprothermobacter</taxon>
    </lineage>
</organism>
<dbReference type="Proteomes" id="UP000001732">
    <property type="component" value="Chromosome"/>
</dbReference>
<proteinExistence type="predicted"/>
<evidence type="ECO:0000313" key="3">
    <source>
        <dbReference type="EMBL" id="ACI17135.1"/>
    </source>
</evidence>
<dbReference type="STRING" id="309798.COPRO5265_0108"/>
<keyword evidence="1" id="KW-0472">Membrane</keyword>
<feature type="transmembrane region" description="Helical" evidence="1">
    <location>
        <begin position="9"/>
        <end position="31"/>
    </location>
</feature>
<dbReference type="AlphaFoldDB" id="B5Y6T1"/>
<gene>
    <name evidence="3" type="ordered locus">COPRO5265_0108</name>
</gene>
<evidence type="ECO:0000313" key="4">
    <source>
        <dbReference type="Proteomes" id="UP000001732"/>
    </source>
</evidence>
<dbReference type="InterPro" id="IPR043728">
    <property type="entry name" value="DUF5671"/>
</dbReference>
<keyword evidence="1" id="KW-0812">Transmembrane</keyword>
<accession>B5Y6T1</accession>
<protein>
    <recommendedName>
        <fullName evidence="2">DUF5671 domain-containing protein</fullName>
    </recommendedName>
</protein>
<dbReference type="HOGENOM" id="CLU_2521878_0_0_9"/>
<dbReference type="Pfam" id="PF18920">
    <property type="entry name" value="DUF5671"/>
    <property type="match status" value="1"/>
</dbReference>
<reference evidence="3 4" key="2">
    <citation type="journal article" date="2014" name="Genome Announc.">
        <title>Complete Genome Sequence of Coprothermobacter proteolyticus DSM 5265.</title>
        <authorList>
            <person name="Alexiev A."/>
            <person name="Coil D.A."/>
            <person name="Badger J.H."/>
            <person name="Enticknap J."/>
            <person name="Ward N."/>
            <person name="Robb F.T."/>
            <person name="Eisen J.A."/>
        </authorList>
    </citation>
    <scope>NUCLEOTIDE SEQUENCE [LARGE SCALE GENOMIC DNA]</scope>
    <source>
        <strain evidence="4">ATCC 35245 / DSM 5265 / OCM 4 / BT</strain>
    </source>
</reference>
<evidence type="ECO:0000256" key="1">
    <source>
        <dbReference type="SAM" id="Phobius"/>
    </source>
</evidence>
<evidence type="ECO:0000259" key="2">
    <source>
        <dbReference type="Pfam" id="PF18920"/>
    </source>
</evidence>
<dbReference type="KEGG" id="cpo:COPRO5265_0108"/>
<name>B5Y6T1_COPPD</name>
<dbReference type="RefSeq" id="WP_012543787.1">
    <property type="nucleotide sequence ID" value="NC_011295.1"/>
</dbReference>
<sequence length="84" mass="10072">MHGWTVKKVYFYALSFILLAFIIYNVGQIVWRLSEIIVPPPILDLESRKVNTYSNWRMMGENIVYLAVCFPVFWYHWKVARSLE</sequence>